<reference evidence="8 9" key="1">
    <citation type="submission" date="2020-06" db="EMBL/GenBank/DDBJ databases">
        <title>Actinomadura xiongansis sp. nov., isolated from soil of Baiyangdian.</title>
        <authorList>
            <person name="Zhang X."/>
        </authorList>
    </citation>
    <scope>NUCLEOTIDE SEQUENCE [LARGE SCALE GENOMIC DNA]</scope>
    <source>
        <strain evidence="8 9">HBUM206468</strain>
    </source>
</reference>
<keyword evidence="9" id="KW-1185">Reference proteome</keyword>
<feature type="region of interest" description="Disordered" evidence="5">
    <location>
        <begin position="1"/>
        <end position="22"/>
    </location>
</feature>
<proteinExistence type="predicted"/>
<evidence type="ECO:0000256" key="5">
    <source>
        <dbReference type="SAM" id="MobiDB-lite"/>
    </source>
</evidence>
<comment type="subcellular location">
    <subcellularLocation>
        <location evidence="1">Membrane</location>
        <topology evidence="1">Multi-pass membrane protein</topology>
    </subcellularLocation>
</comment>
<keyword evidence="2 6" id="KW-0812">Transmembrane</keyword>
<evidence type="ECO:0000256" key="6">
    <source>
        <dbReference type="SAM" id="Phobius"/>
    </source>
</evidence>
<evidence type="ECO:0000256" key="1">
    <source>
        <dbReference type="ARBA" id="ARBA00004141"/>
    </source>
</evidence>
<name>A0ABR7LKE9_9ACTN</name>
<feature type="transmembrane region" description="Helical" evidence="6">
    <location>
        <begin position="205"/>
        <end position="226"/>
    </location>
</feature>
<dbReference type="PANTHER" id="PTHR31310">
    <property type="match status" value="1"/>
</dbReference>
<evidence type="ECO:0000256" key="2">
    <source>
        <dbReference type="ARBA" id="ARBA00022692"/>
    </source>
</evidence>
<sequence>MARSTVAPSPPSGTRGVDPDRRSGRPRLWAELLLIAVCYGAYSVVRNLVPTQHAAAMQRAYEILDVERAMNLDFEFAVNQLFVDVRWLGIGANYYYATLHFIATIGVLVWLYIWHPRRYSTYRWLLFGTTITALIGFWFYPLAPPRFLPGYVDTVVAFNTWGLYDSSPIATVSNQYAAMPSLHTAWSLWCSVAVVAIVRRGWIRIVAAVYPMVTVFVILGTSNHFILDAVGGAAVLAGGYVLTQTLTWASRPVQRLSRGGAEA</sequence>
<evidence type="ECO:0000313" key="8">
    <source>
        <dbReference type="EMBL" id="MBC6465335.1"/>
    </source>
</evidence>
<comment type="caution">
    <text evidence="8">The sequence shown here is derived from an EMBL/GenBank/DDBJ whole genome shotgun (WGS) entry which is preliminary data.</text>
</comment>
<feature type="transmembrane region" description="Helical" evidence="6">
    <location>
        <begin position="176"/>
        <end position="198"/>
    </location>
</feature>
<accession>A0ABR7LKE9</accession>
<feature type="transmembrane region" description="Helical" evidence="6">
    <location>
        <begin position="121"/>
        <end position="140"/>
    </location>
</feature>
<dbReference type="InterPro" id="IPR026841">
    <property type="entry name" value="Aur1/Ipt1"/>
</dbReference>
<keyword evidence="3 6" id="KW-1133">Transmembrane helix</keyword>
<evidence type="ECO:0000256" key="3">
    <source>
        <dbReference type="ARBA" id="ARBA00022989"/>
    </source>
</evidence>
<evidence type="ECO:0000313" key="9">
    <source>
        <dbReference type="Proteomes" id="UP000805614"/>
    </source>
</evidence>
<evidence type="ECO:0000259" key="7">
    <source>
        <dbReference type="Pfam" id="PF14378"/>
    </source>
</evidence>
<feature type="transmembrane region" description="Helical" evidence="6">
    <location>
        <begin position="94"/>
        <end position="114"/>
    </location>
</feature>
<dbReference type="Pfam" id="PF14378">
    <property type="entry name" value="PAP2_3"/>
    <property type="match status" value="1"/>
</dbReference>
<dbReference type="CDD" id="cd03386">
    <property type="entry name" value="PAP2_Aur1_like"/>
    <property type="match status" value="1"/>
</dbReference>
<dbReference type="PANTHER" id="PTHR31310:SF7">
    <property type="entry name" value="PA-PHOSPHATASE RELATED-FAMILY PROTEIN DDB_G0268928"/>
    <property type="match status" value="1"/>
</dbReference>
<dbReference type="RefSeq" id="WP_187242352.1">
    <property type="nucleotide sequence ID" value="NZ_BAAAOK010000015.1"/>
</dbReference>
<dbReference type="EMBL" id="JABVEC010000004">
    <property type="protein sequence ID" value="MBC6465335.1"/>
    <property type="molecule type" value="Genomic_DNA"/>
</dbReference>
<gene>
    <name evidence="8" type="ORF">HKK74_07495</name>
</gene>
<dbReference type="InterPro" id="IPR052185">
    <property type="entry name" value="IPC_Synthase-Related"/>
</dbReference>
<dbReference type="Proteomes" id="UP000805614">
    <property type="component" value="Unassembled WGS sequence"/>
</dbReference>
<feature type="domain" description="Inositolphosphotransferase Aur1/Ipt1" evidence="7">
    <location>
        <begin position="62"/>
        <end position="241"/>
    </location>
</feature>
<organism evidence="8 9">
    <name type="scientific">Actinomadura alba</name>
    <dbReference type="NCBI Taxonomy" id="406431"/>
    <lineage>
        <taxon>Bacteria</taxon>
        <taxon>Bacillati</taxon>
        <taxon>Actinomycetota</taxon>
        <taxon>Actinomycetes</taxon>
        <taxon>Streptosporangiales</taxon>
        <taxon>Thermomonosporaceae</taxon>
        <taxon>Actinomadura</taxon>
    </lineage>
</organism>
<feature type="transmembrane region" description="Helical" evidence="6">
    <location>
        <begin position="28"/>
        <end position="45"/>
    </location>
</feature>
<evidence type="ECO:0000256" key="4">
    <source>
        <dbReference type="ARBA" id="ARBA00023136"/>
    </source>
</evidence>
<protein>
    <submittedName>
        <fullName evidence="8">Phosphatase PAP2 family protein</fullName>
    </submittedName>
</protein>
<keyword evidence="4 6" id="KW-0472">Membrane</keyword>